<dbReference type="FunCoup" id="I1BRC3">
    <property type="interactions" value="367"/>
</dbReference>
<reference evidence="7 8" key="1">
    <citation type="journal article" date="2009" name="PLoS Genet.">
        <title>Genomic analysis of the basal lineage fungus Rhizopus oryzae reveals a whole-genome duplication.</title>
        <authorList>
            <person name="Ma L.-J."/>
            <person name="Ibrahim A.S."/>
            <person name="Skory C."/>
            <person name="Grabherr M.G."/>
            <person name="Burger G."/>
            <person name="Butler M."/>
            <person name="Elias M."/>
            <person name="Idnurm A."/>
            <person name="Lang B.F."/>
            <person name="Sone T."/>
            <person name="Abe A."/>
            <person name="Calvo S.E."/>
            <person name="Corrochano L.M."/>
            <person name="Engels R."/>
            <person name="Fu J."/>
            <person name="Hansberg W."/>
            <person name="Kim J.-M."/>
            <person name="Kodira C.D."/>
            <person name="Koehrsen M.J."/>
            <person name="Liu B."/>
            <person name="Miranda-Saavedra D."/>
            <person name="O'Leary S."/>
            <person name="Ortiz-Castellanos L."/>
            <person name="Poulter R."/>
            <person name="Rodriguez-Romero J."/>
            <person name="Ruiz-Herrera J."/>
            <person name="Shen Y.-Q."/>
            <person name="Zeng Q."/>
            <person name="Galagan J."/>
            <person name="Birren B.W."/>
            <person name="Cuomo C.A."/>
            <person name="Wickes B.L."/>
        </authorList>
    </citation>
    <scope>NUCLEOTIDE SEQUENCE [LARGE SCALE GENOMIC DNA]</scope>
    <source>
        <strain evidence="8">RA 99-880 / ATCC MYA-4621 / FGSC 9543 / NRRL 43880</strain>
    </source>
</reference>
<dbReference type="InterPro" id="IPR032098">
    <property type="entry name" value="Acyltransf_C"/>
</dbReference>
<dbReference type="Pfam" id="PF16076">
    <property type="entry name" value="Acyltransf_C"/>
    <property type="match status" value="1"/>
</dbReference>
<dbReference type="InterPro" id="IPR002123">
    <property type="entry name" value="Plipid/glycerol_acylTrfase"/>
</dbReference>
<keyword evidence="4" id="KW-0812">Transmembrane</keyword>
<feature type="chain" id="PRO_5003637499" description="Phospholipid/glycerol acyltransferase domain-containing protein" evidence="5">
    <location>
        <begin position="21"/>
        <end position="334"/>
    </location>
</feature>
<dbReference type="GO" id="GO:0005783">
    <property type="term" value="C:endoplasmic reticulum"/>
    <property type="evidence" value="ECO:0007669"/>
    <property type="project" value="TreeGrafter"/>
</dbReference>
<dbReference type="GO" id="GO:0036149">
    <property type="term" value="P:phosphatidylinositol acyl-chain remodeling"/>
    <property type="evidence" value="ECO:0007669"/>
    <property type="project" value="TreeGrafter"/>
</dbReference>
<feature type="domain" description="Phospholipid/glycerol acyltransferase" evidence="6">
    <location>
        <begin position="67"/>
        <end position="177"/>
    </location>
</feature>
<dbReference type="STRING" id="246409.I1BRC3"/>
<dbReference type="CDD" id="cd07990">
    <property type="entry name" value="LPLAT_LCLAT1-like"/>
    <property type="match status" value="1"/>
</dbReference>
<accession>I1BRC3</accession>
<evidence type="ECO:0000256" key="2">
    <source>
        <dbReference type="ARBA" id="ARBA00022679"/>
    </source>
</evidence>
<keyword evidence="5" id="KW-0732">Signal</keyword>
<dbReference type="GO" id="GO:0016746">
    <property type="term" value="F:acyltransferase activity"/>
    <property type="evidence" value="ECO:0007669"/>
    <property type="project" value="UniProtKB-KW"/>
</dbReference>
<keyword evidence="8" id="KW-1185">Reference proteome</keyword>
<organism evidence="7 8">
    <name type="scientific">Rhizopus delemar (strain RA 99-880 / ATCC MYA-4621 / FGSC 9543 / NRRL 43880)</name>
    <name type="common">Mucormycosis agent</name>
    <name type="synonym">Rhizopus arrhizus var. delemar</name>
    <dbReference type="NCBI Taxonomy" id="246409"/>
    <lineage>
        <taxon>Eukaryota</taxon>
        <taxon>Fungi</taxon>
        <taxon>Fungi incertae sedis</taxon>
        <taxon>Mucoromycota</taxon>
        <taxon>Mucoromycotina</taxon>
        <taxon>Mucoromycetes</taxon>
        <taxon>Mucorales</taxon>
        <taxon>Mucorineae</taxon>
        <taxon>Rhizopodaceae</taxon>
        <taxon>Rhizopus</taxon>
    </lineage>
</organism>
<feature type="transmembrane region" description="Helical" evidence="4">
    <location>
        <begin position="304"/>
        <end position="329"/>
    </location>
</feature>
<dbReference type="SUPFAM" id="SSF69593">
    <property type="entry name" value="Glycerol-3-phosphate (1)-acyltransferase"/>
    <property type="match status" value="1"/>
</dbReference>
<keyword evidence="4" id="KW-1133">Transmembrane helix</keyword>
<evidence type="ECO:0000313" key="7">
    <source>
        <dbReference type="EMBL" id="EIE78753.1"/>
    </source>
</evidence>
<dbReference type="OrthoDB" id="189226at2759"/>
<dbReference type="VEuPathDB" id="FungiDB:RO3G_03458"/>
<dbReference type="EMBL" id="CH476733">
    <property type="protein sequence ID" value="EIE78753.1"/>
    <property type="molecule type" value="Genomic_DNA"/>
</dbReference>
<evidence type="ECO:0000256" key="3">
    <source>
        <dbReference type="ARBA" id="ARBA00023315"/>
    </source>
</evidence>
<dbReference type="Proteomes" id="UP000009138">
    <property type="component" value="Unassembled WGS sequence"/>
</dbReference>
<dbReference type="SMART" id="SM00563">
    <property type="entry name" value="PlsC"/>
    <property type="match status" value="1"/>
</dbReference>
<dbReference type="RefSeq" id="XP_067514149.1">
    <property type="nucleotide sequence ID" value="XM_067658048.1"/>
</dbReference>
<evidence type="ECO:0000256" key="1">
    <source>
        <dbReference type="ARBA" id="ARBA00008655"/>
    </source>
</evidence>
<evidence type="ECO:0000313" key="8">
    <source>
        <dbReference type="Proteomes" id="UP000009138"/>
    </source>
</evidence>
<dbReference type="PANTHER" id="PTHR10983">
    <property type="entry name" value="1-ACYLGLYCEROL-3-PHOSPHATE ACYLTRANSFERASE-RELATED"/>
    <property type="match status" value="1"/>
</dbReference>
<feature type="signal peptide" evidence="5">
    <location>
        <begin position="1"/>
        <end position="20"/>
    </location>
</feature>
<evidence type="ECO:0000256" key="4">
    <source>
        <dbReference type="SAM" id="Phobius"/>
    </source>
</evidence>
<name>I1BRC3_RHIO9</name>
<keyword evidence="3" id="KW-0012">Acyltransferase</keyword>
<keyword evidence="2" id="KW-0808">Transferase</keyword>
<keyword evidence="4" id="KW-0472">Membrane</keyword>
<gene>
    <name evidence="7" type="ORF">RO3G_03458</name>
</gene>
<comment type="similarity">
    <text evidence="1">Belongs to the 1-acyl-sn-glycerol-3-phosphate acyltransferase family.</text>
</comment>
<protein>
    <recommendedName>
        <fullName evidence="6">Phospholipid/glycerol acyltransferase domain-containing protein</fullName>
    </recommendedName>
</protein>
<dbReference type="Pfam" id="PF01553">
    <property type="entry name" value="Acyltransferase"/>
    <property type="match status" value="1"/>
</dbReference>
<sequence>MRQWAQNLFFMMRLFAPGDLIITLDESCTRGENEIDGEDDNEEDRLERLLSRNKSGEVIGISFPDKLIMMANHQILVDWIYVWFLAYLSKAHGSLKIMLKHSLSLIPIYGTRLEHDKDTVIKNLERAKKRDNPMWLVLFPEGTVISDDTRARSKAFAQKFNMDDYKFALLPRTTGLLLCKDVLGDKVQWLYDLTIGYPDIPAGENPEDVMTMKRIFCDRNGPHKIHIHVRRYRIDTLPSDPVQFTQWLFDRWAEKDKRLIYYNQHGKFPEEPILEDEDELCYRRDRTIKIPIKLQHTVRECFGYWLYFLFYVPLVLAFIKLINITYVAALHHLQ</sequence>
<dbReference type="AlphaFoldDB" id="I1BRC3"/>
<evidence type="ECO:0000259" key="6">
    <source>
        <dbReference type="SMART" id="SM00563"/>
    </source>
</evidence>
<dbReference type="GeneID" id="93610429"/>
<dbReference type="eggNOG" id="KOG1505">
    <property type="taxonomic scope" value="Eukaryota"/>
</dbReference>
<dbReference type="OMA" id="KFFEFIF"/>
<dbReference type="InParanoid" id="I1BRC3"/>
<proteinExistence type="inferred from homology"/>
<dbReference type="PANTHER" id="PTHR10983:SF16">
    <property type="entry name" value="LYSOCARDIOLIPIN ACYLTRANSFERASE 1"/>
    <property type="match status" value="1"/>
</dbReference>
<evidence type="ECO:0000256" key="5">
    <source>
        <dbReference type="SAM" id="SignalP"/>
    </source>
</evidence>